<dbReference type="NCBIfam" id="NF000840">
    <property type="entry name" value="PRK00071.1-3"/>
    <property type="match status" value="1"/>
</dbReference>
<organism evidence="12 13">
    <name type="scientific">Candidatus Eisenbergiella merdigallinarum</name>
    <dbReference type="NCBI Taxonomy" id="2838552"/>
    <lineage>
        <taxon>Bacteria</taxon>
        <taxon>Bacillati</taxon>
        <taxon>Bacillota</taxon>
        <taxon>Clostridia</taxon>
        <taxon>Lachnospirales</taxon>
        <taxon>Lachnospiraceae</taxon>
        <taxon>Eisenbergiella</taxon>
    </lineage>
</organism>
<comment type="similarity">
    <text evidence="10">Belongs to the NadD family.</text>
</comment>
<dbReference type="NCBIfam" id="TIGR00482">
    <property type="entry name" value="nicotinate (nicotinamide) nucleotide adenylyltransferase"/>
    <property type="match status" value="1"/>
</dbReference>
<dbReference type="AlphaFoldDB" id="A0A9D2SCM6"/>
<name>A0A9D2SCM6_9FIRM</name>
<dbReference type="InterPro" id="IPR014729">
    <property type="entry name" value="Rossmann-like_a/b/a_fold"/>
</dbReference>
<keyword evidence="4 10" id="KW-0808">Transferase</keyword>
<accession>A0A9D2SCM6</accession>
<evidence type="ECO:0000256" key="1">
    <source>
        <dbReference type="ARBA" id="ARBA00002324"/>
    </source>
</evidence>
<evidence type="ECO:0000256" key="5">
    <source>
        <dbReference type="ARBA" id="ARBA00022695"/>
    </source>
</evidence>
<comment type="pathway">
    <text evidence="2 10">Cofactor biosynthesis; NAD(+) biosynthesis; deamido-NAD(+) from nicotinate D-ribonucleotide: step 1/1.</text>
</comment>
<keyword evidence="5 10" id="KW-0548">Nucleotidyltransferase</keyword>
<dbReference type="EMBL" id="DWXE01000006">
    <property type="protein sequence ID" value="HJB90216.1"/>
    <property type="molecule type" value="Genomic_DNA"/>
</dbReference>
<protein>
    <recommendedName>
        <fullName evidence="10">Probable nicotinate-nucleotide adenylyltransferase</fullName>
        <ecNumber evidence="10">2.7.7.18</ecNumber>
    </recommendedName>
    <alternativeName>
        <fullName evidence="10">Deamido-NAD(+) diphosphorylase</fullName>
    </alternativeName>
    <alternativeName>
        <fullName evidence="10">Deamido-NAD(+) pyrophosphorylase</fullName>
    </alternativeName>
    <alternativeName>
        <fullName evidence="10">Nicotinate mononucleotide adenylyltransferase</fullName>
        <shortName evidence="10">NaMN adenylyltransferase</shortName>
    </alternativeName>
</protein>
<feature type="domain" description="Cytidyltransferase-like" evidence="11">
    <location>
        <begin position="10"/>
        <end position="178"/>
    </location>
</feature>
<dbReference type="PANTHER" id="PTHR39321:SF3">
    <property type="entry name" value="PHOSPHOPANTETHEINE ADENYLYLTRANSFERASE"/>
    <property type="match status" value="1"/>
</dbReference>
<proteinExistence type="inferred from homology"/>
<dbReference type="EC" id="2.7.7.18" evidence="10"/>
<keyword evidence="8 10" id="KW-0520">NAD</keyword>
<dbReference type="InterPro" id="IPR005248">
    <property type="entry name" value="NadD/NMNAT"/>
</dbReference>
<evidence type="ECO:0000313" key="12">
    <source>
        <dbReference type="EMBL" id="HJB90216.1"/>
    </source>
</evidence>
<sequence>MEVAMKKIGVLGGTFNPIHNGHLLLAETARQEWGLDEVLLIPSGCSYMKDPREILPGPVRLEMARLAAADNPYFRVSDLEIRRTGNSYTCDTIQELGQMFPDARLYHIVGADTLFHMETWKEPERIFSGCITLAAVRDGGQDEKLLRQARHLMETYHTQVHLLPSLHLEISATDIRNRCRQGKSIRYLVPESVRLFLEENGYYRSK</sequence>
<keyword evidence="6 10" id="KW-0547">Nucleotide-binding</keyword>
<comment type="catalytic activity">
    <reaction evidence="9 10">
        <text>nicotinate beta-D-ribonucleotide + ATP + H(+) = deamido-NAD(+) + diphosphate</text>
        <dbReference type="Rhea" id="RHEA:22860"/>
        <dbReference type="ChEBI" id="CHEBI:15378"/>
        <dbReference type="ChEBI" id="CHEBI:30616"/>
        <dbReference type="ChEBI" id="CHEBI:33019"/>
        <dbReference type="ChEBI" id="CHEBI:57502"/>
        <dbReference type="ChEBI" id="CHEBI:58437"/>
        <dbReference type="EC" id="2.7.7.18"/>
    </reaction>
</comment>
<evidence type="ECO:0000259" key="11">
    <source>
        <dbReference type="Pfam" id="PF01467"/>
    </source>
</evidence>
<reference evidence="12" key="2">
    <citation type="submission" date="2021-04" db="EMBL/GenBank/DDBJ databases">
        <authorList>
            <person name="Gilroy R."/>
        </authorList>
    </citation>
    <scope>NUCLEOTIDE SEQUENCE</scope>
    <source>
        <strain evidence="12">USAMLcec3-2134</strain>
    </source>
</reference>
<dbReference type="HAMAP" id="MF_00244">
    <property type="entry name" value="NaMN_adenylyltr"/>
    <property type="match status" value="1"/>
</dbReference>
<dbReference type="InterPro" id="IPR004821">
    <property type="entry name" value="Cyt_trans-like"/>
</dbReference>
<evidence type="ECO:0000256" key="4">
    <source>
        <dbReference type="ARBA" id="ARBA00022679"/>
    </source>
</evidence>
<dbReference type="PANTHER" id="PTHR39321">
    <property type="entry name" value="NICOTINATE-NUCLEOTIDE ADENYLYLTRANSFERASE-RELATED"/>
    <property type="match status" value="1"/>
</dbReference>
<evidence type="ECO:0000313" key="13">
    <source>
        <dbReference type="Proteomes" id="UP000886883"/>
    </source>
</evidence>
<dbReference type="Proteomes" id="UP000886883">
    <property type="component" value="Unassembled WGS sequence"/>
</dbReference>
<dbReference type="Gene3D" id="3.40.50.620">
    <property type="entry name" value="HUPs"/>
    <property type="match status" value="1"/>
</dbReference>
<keyword evidence="3 10" id="KW-0662">Pyridine nucleotide biosynthesis</keyword>
<comment type="caution">
    <text evidence="12">The sequence shown here is derived from an EMBL/GenBank/DDBJ whole genome shotgun (WGS) entry which is preliminary data.</text>
</comment>
<reference evidence="12" key="1">
    <citation type="journal article" date="2021" name="PeerJ">
        <title>Extensive microbial diversity within the chicken gut microbiome revealed by metagenomics and culture.</title>
        <authorList>
            <person name="Gilroy R."/>
            <person name="Ravi A."/>
            <person name="Getino M."/>
            <person name="Pursley I."/>
            <person name="Horton D.L."/>
            <person name="Alikhan N.F."/>
            <person name="Baker D."/>
            <person name="Gharbi K."/>
            <person name="Hall N."/>
            <person name="Watson M."/>
            <person name="Adriaenssens E.M."/>
            <person name="Foster-Nyarko E."/>
            <person name="Jarju S."/>
            <person name="Secka A."/>
            <person name="Antonio M."/>
            <person name="Oren A."/>
            <person name="Chaudhuri R.R."/>
            <person name="La Ragione R."/>
            <person name="Hildebrand F."/>
            <person name="Pallen M.J."/>
        </authorList>
    </citation>
    <scope>NUCLEOTIDE SEQUENCE</scope>
    <source>
        <strain evidence="12">USAMLcec3-2134</strain>
    </source>
</reference>
<evidence type="ECO:0000256" key="10">
    <source>
        <dbReference type="HAMAP-Rule" id="MF_00244"/>
    </source>
</evidence>
<evidence type="ECO:0000256" key="3">
    <source>
        <dbReference type="ARBA" id="ARBA00022642"/>
    </source>
</evidence>
<dbReference type="Pfam" id="PF01467">
    <property type="entry name" value="CTP_transf_like"/>
    <property type="match status" value="1"/>
</dbReference>
<evidence type="ECO:0000256" key="9">
    <source>
        <dbReference type="ARBA" id="ARBA00048721"/>
    </source>
</evidence>
<evidence type="ECO:0000256" key="8">
    <source>
        <dbReference type="ARBA" id="ARBA00023027"/>
    </source>
</evidence>
<dbReference type="GO" id="GO:0004515">
    <property type="term" value="F:nicotinate-nucleotide adenylyltransferase activity"/>
    <property type="evidence" value="ECO:0007669"/>
    <property type="project" value="UniProtKB-UniRule"/>
</dbReference>
<keyword evidence="7 10" id="KW-0067">ATP-binding</keyword>
<dbReference type="CDD" id="cd02165">
    <property type="entry name" value="NMNAT"/>
    <property type="match status" value="1"/>
</dbReference>
<comment type="function">
    <text evidence="1 10">Catalyzes the reversible adenylation of nicotinate mononucleotide (NaMN) to nicotinic acid adenine dinucleotide (NaAD).</text>
</comment>
<gene>
    <name evidence="10 12" type="primary">nadD</name>
    <name evidence="12" type="ORF">H9763_01980</name>
</gene>
<dbReference type="GO" id="GO:0009435">
    <property type="term" value="P:NAD+ biosynthetic process"/>
    <property type="evidence" value="ECO:0007669"/>
    <property type="project" value="UniProtKB-UniRule"/>
</dbReference>
<evidence type="ECO:0000256" key="7">
    <source>
        <dbReference type="ARBA" id="ARBA00022840"/>
    </source>
</evidence>
<evidence type="ECO:0000256" key="2">
    <source>
        <dbReference type="ARBA" id="ARBA00005019"/>
    </source>
</evidence>
<dbReference type="GO" id="GO:0005524">
    <property type="term" value="F:ATP binding"/>
    <property type="evidence" value="ECO:0007669"/>
    <property type="project" value="UniProtKB-KW"/>
</dbReference>
<evidence type="ECO:0000256" key="6">
    <source>
        <dbReference type="ARBA" id="ARBA00022741"/>
    </source>
</evidence>
<dbReference type="NCBIfam" id="TIGR00125">
    <property type="entry name" value="cyt_tran_rel"/>
    <property type="match status" value="1"/>
</dbReference>
<dbReference type="SUPFAM" id="SSF52374">
    <property type="entry name" value="Nucleotidylyl transferase"/>
    <property type="match status" value="1"/>
</dbReference>